<comment type="similarity">
    <text evidence="1 8 9">Belongs to the peptidase S8 family.</text>
</comment>
<reference evidence="15" key="1">
    <citation type="journal article" date="2019" name="Int. J. Syst. Evol. Microbiol.">
        <title>The Global Catalogue of Microorganisms (GCM) 10K type strain sequencing project: providing services to taxonomists for standard genome sequencing and annotation.</title>
        <authorList>
            <consortium name="The Broad Institute Genomics Platform"/>
            <consortium name="The Broad Institute Genome Sequencing Center for Infectious Disease"/>
            <person name="Wu L."/>
            <person name="Ma J."/>
        </authorList>
    </citation>
    <scope>NUCLEOTIDE SEQUENCE [LARGE SCALE GENOMIC DNA]</scope>
    <source>
        <strain evidence="15">JCM 16904</strain>
    </source>
</reference>
<dbReference type="Gene3D" id="3.50.30.30">
    <property type="match status" value="1"/>
</dbReference>
<feature type="domain" description="Peptidase S8/S53" evidence="12">
    <location>
        <begin position="248"/>
        <end position="517"/>
    </location>
</feature>
<feature type="domain" description="PA" evidence="13">
    <location>
        <begin position="859"/>
        <end position="947"/>
    </location>
</feature>
<dbReference type="InterPro" id="IPR036852">
    <property type="entry name" value="Peptidase_S8/S53_dom_sf"/>
</dbReference>
<dbReference type="SUPFAM" id="SSF52025">
    <property type="entry name" value="PA domain"/>
    <property type="match status" value="1"/>
</dbReference>
<dbReference type="EMBL" id="BAAAZP010000077">
    <property type="protein sequence ID" value="GAA3671707.1"/>
    <property type="molecule type" value="Genomic_DNA"/>
</dbReference>
<feature type="active site" description="Charge relay system" evidence="8">
    <location>
        <position position="294"/>
    </location>
</feature>
<keyword evidence="4 8" id="KW-0645">Protease</keyword>
<gene>
    <name evidence="14" type="ORF">GCM10022224_039880</name>
</gene>
<keyword evidence="6 8" id="KW-0378">Hydrolase</keyword>
<keyword evidence="15" id="KW-1185">Reference proteome</keyword>
<sequence length="1308" mass="137832">MRIGRRGGLLLACGLSSVLALSVLAPPGVSAQVQAAPPLGGAAQGGAATAGQPGPDGPAAGDSHLVTLVTGDVVRVSGKGKDSTAQVVTDVAPQGDVRIITQGDELFALPGVAAPLLAAGQLDVRLFNLSLLVRDGYTDDKIKQLPLIVDYKVPDGAQPPTEPVDGAQVRRRLPIAGAVAMGVDKKQGTKFWSAVTEPVKGARSGAAAPLTMAPRIKKVWLDGKVKASDDVSRVAIGADKAWTAGFDGAGVPVAVLDTGVDAGHADLAGKVIEAQNFVPADQPGGDSPTDRYGHGTHVASIIAGTGARSDGKNAGTAPKAGLFNGKVLNDDGGGYDSWIIAGMEWAAGKAKIVNMSLGGCCTDGTDPMSQALNEISRRTGALFVTSAGNSGPVVHAVGTPAVADEALAVGAKSRDGASWAAYSSWGPRAGDFAIKPEISAPGTNILAASANNDDNVICSTDPVCDGSGYMQISGTSMAAPHVAAAAAIVRQQHPDWTAQQIRDALTSTATPNEEFAWVQGAGLADVGRAVTQKLHATGILNLGVDLFPSETQTGTITYTNSGDAPVTLDLTSQFWRPNTGTTAQYFRGQTDWTPPAGAVKVEPAQVSVPAGGTATATVKIDNTLTPFGTFYGRLTADGPNGVKVATTLSFTHDPERHKLVVNATDMAGNAPDPLRSLAIAKGGDVSSLWVQYFDEGEWWRDKWINMQSGVVGDLPADTYRIFGSVGQFLDRIAIFAGWTVQHDQDRVLPIETRQAREFQIRTDRPSINEATTVTYADGDVEYSEFVGQGYGLYQALGPQPAGVTVKYASIRIPQPLELRSGDSRQRIPAFLPRDEQAVYTDNWTCFGCRKKLPTDGDIVLVDAGDGSPQSLAGADLRGKVALIREKPRTDGEDDALLALIDDEVRAATEAGAVGVVLAVDAGSPVRYAAWDHKIWVTVVSPADGAALAKLVGKRPAKLRADSNTPAAYDYQVQSSPAQAVTDPVYTIAQDSLATVTTRFHAAYPGEPGDDTVRFGVGPRITAGTLPLVRTEYVMPGSEKLTDSHCSVTRELPAPAQCRWTAAGFRPAVAAGQQVTRNLMKAPMVPQQALDLPFAMHGWAGLYWRHGVGDYNDPVLGAGEGSGGLWFWGNNVTNRTRVYRGDQQLCDTPSFPKAFGPAECHIKEPGSYRVVVDTTLDPYPLSTRTSTEWSLNYNPDPETRIPLVMTEYRLPVDLNNAVPAKRHQAPIQLGYQRGGPAAPAKWAVKVWATFDDGATWQPVFDGKAGSKGLVEPTINPPKKHNGFVGLRVKADDGQGNGIDQTVIRAYYLR</sequence>
<evidence type="ECO:0000256" key="5">
    <source>
        <dbReference type="ARBA" id="ARBA00022729"/>
    </source>
</evidence>
<dbReference type="PROSITE" id="PS00136">
    <property type="entry name" value="SUBTILASE_ASP"/>
    <property type="match status" value="1"/>
</dbReference>
<dbReference type="InterPro" id="IPR015500">
    <property type="entry name" value="Peptidase_S8_subtilisin-rel"/>
</dbReference>
<dbReference type="InterPro" id="IPR046450">
    <property type="entry name" value="PA_dom_sf"/>
</dbReference>
<dbReference type="InterPro" id="IPR050131">
    <property type="entry name" value="Peptidase_S8_subtilisin-like"/>
</dbReference>
<evidence type="ECO:0000256" key="3">
    <source>
        <dbReference type="ARBA" id="ARBA00022525"/>
    </source>
</evidence>
<dbReference type="PANTHER" id="PTHR43806">
    <property type="entry name" value="PEPTIDASE S8"/>
    <property type="match status" value="1"/>
</dbReference>
<evidence type="ECO:0000313" key="15">
    <source>
        <dbReference type="Proteomes" id="UP001500902"/>
    </source>
</evidence>
<feature type="active site" description="Charge relay system" evidence="8">
    <location>
        <position position="257"/>
    </location>
</feature>
<dbReference type="PROSITE" id="PS00138">
    <property type="entry name" value="SUBTILASE_SER"/>
    <property type="match status" value="1"/>
</dbReference>
<protein>
    <submittedName>
        <fullName evidence="14">S8 family serine peptidase</fullName>
    </submittedName>
</protein>
<dbReference type="PANTHER" id="PTHR43806:SF11">
    <property type="entry name" value="CEREVISIN-RELATED"/>
    <property type="match status" value="1"/>
</dbReference>
<evidence type="ECO:0000256" key="9">
    <source>
        <dbReference type="RuleBase" id="RU003355"/>
    </source>
</evidence>
<feature type="region of interest" description="Disordered" evidence="10">
    <location>
        <begin position="42"/>
        <end position="62"/>
    </location>
</feature>
<dbReference type="PRINTS" id="PR00723">
    <property type="entry name" value="SUBTILISIN"/>
</dbReference>
<keyword evidence="5 11" id="KW-0732">Signal</keyword>
<dbReference type="InterPro" id="IPR022398">
    <property type="entry name" value="Peptidase_S8_His-AS"/>
</dbReference>
<evidence type="ECO:0000256" key="6">
    <source>
        <dbReference type="ARBA" id="ARBA00022801"/>
    </source>
</evidence>
<feature type="active site" description="Charge relay system" evidence="8">
    <location>
        <position position="476"/>
    </location>
</feature>
<feature type="chain" id="PRO_5046492638" evidence="11">
    <location>
        <begin position="32"/>
        <end position="1308"/>
    </location>
</feature>
<dbReference type="Pfam" id="PF02225">
    <property type="entry name" value="PA"/>
    <property type="match status" value="1"/>
</dbReference>
<evidence type="ECO:0000256" key="11">
    <source>
        <dbReference type="SAM" id="SignalP"/>
    </source>
</evidence>
<name>A0ABP7BWL2_9ACTN</name>
<dbReference type="Gene3D" id="3.40.50.200">
    <property type="entry name" value="Peptidase S8/S53 domain"/>
    <property type="match status" value="1"/>
</dbReference>
<dbReference type="Pfam" id="PF00082">
    <property type="entry name" value="Peptidase_S8"/>
    <property type="match status" value="1"/>
</dbReference>
<accession>A0ABP7BWL2</accession>
<proteinExistence type="inferred from homology"/>
<evidence type="ECO:0000256" key="4">
    <source>
        <dbReference type="ARBA" id="ARBA00022670"/>
    </source>
</evidence>
<dbReference type="Proteomes" id="UP001500902">
    <property type="component" value="Unassembled WGS sequence"/>
</dbReference>
<dbReference type="InterPro" id="IPR023827">
    <property type="entry name" value="Peptidase_S8_Asp-AS"/>
</dbReference>
<dbReference type="InterPro" id="IPR023828">
    <property type="entry name" value="Peptidase_S8_Ser-AS"/>
</dbReference>
<organism evidence="14 15">
    <name type="scientific">Nonomuraea antimicrobica</name>
    <dbReference type="NCBI Taxonomy" id="561173"/>
    <lineage>
        <taxon>Bacteria</taxon>
        <taxon>Bacillati</taxon>
        <taxon>Actinomycetota</taxon>
        <taxon>Actinomycetes</taxon>
        <taxon>Streptosporangiales</taxon>
        <taxon>Streptosporangiaceae</taxon>
        <taxon>Nonomuraea</taxon>
    </lineage>
</organism>
<evidence type="ECO:0000256" key="7">
    <source>
        <dbReference type="ARBA" id="ARBA00022825"/>
    </source>
</evidence>
<dbReference type="InterPro" id="IPR003137">
    <property type="entry name" value="PA_domain"/>
</dbReference>
<dbReference type="SUPFAM" id="SSF52743">
    <property type="entry name" value="Subtilisin-like"/>
    <property type="match status" value="1"/>
</dbReference>
<dbReference type="PROSITE" id="PS00137">
    <property type="entry name" value="SUBTILASE_HIS"/>
    <property type="match status" value="1"/>
</dbReference>
<evidence type="ECO:0000313" key="14">
    <source>
        <dbReference type="EMBL" id="GAA3671707.1"/>
    </source>
</evidence>
<evidence type="ECO:0000259" key="12">
    <source>
        <dbReference type="Pfam" id="PF00082"/>
    </source>
</evidence>
<evidence type="ECO:0000256" key="2">
    <source>
        <dbReference type="ARBA" id="ARBA00022512"/>
    </source>
</evidence>
<keyword evidence="3" id="KW-0964">Secreted</keyword>
<evidence type="ECO:0000256" key="10">
    <source>
        <dbReference type="SAM" id="MobiDB-lite"/>
    </source>
</evidence>
<dbReference type="InterPro" id="IPR000209">
    <property type="entry name" value="Peptidase_S8/S53_dom"/>
</dbReference>
<dbReference type="PROSITE" id="PS51892">
    <property type="entry name" value="SUBTILASE"/>
    <property type="match status" value="1"/>
</dbReference>
<evidence type="ECO:0000259" key="13">
    <source>
        <dbReference type="Pfam" id="PF02225"/>
    </source>
</evidence>
<comment type="caution">
    <text evidence="14">The sequence shown here is derived from an EMBL/GenBank/DDBJ whole genome shotgun (WGS) entry which is preliminary data.</text>
</comment>
<evidence type="ECO:0000256" key="1">
    <source>
        <dbReference type="ARBA" id="ARBA00011073"/>
    </source>
</evidence>
<evidence type="ECO:0000256" key="8">
    <source>
        <dbReference type="PROSITE-ProRule" id="PRU01240"/>
    </source>
</evidence>
<keyword evidence="2" id="KW-0134">Cell wall</keyword>
<feature type="signal peptide" evidence="11">
    <location>
        <begin position="1"/>
        <end position="31"/>
    </location>
</feature>
<feature type="compositionally biased region" description="Low complexity" evidence="10">
    <location>
        <begin position="42"/>
        <end position="61"/>
    </location>
</feature>
<keyword evidence="7 8" id="KW-0720">Serine protease</keyword>